<feature type="region of interest" description="Disordered" evidence="3">
    <location>
        <begin position="1"/>
        <end position="47"/>
    </location>
</feature>
<evidence type="ECO:0000313" key="6">
    <source>
        <dbReference type="Proteomes" id="UP000499080"/>
    </source>
</evidence>
<accession>A0A4Y2MJ68</accession>
<dbReference type="Pfam" id="PF26080">
    <property type="entry name" value="CUB_animal"/>
    <property type="match status" value="1"/>
</dbReference>
<name>A0A4Y2MJ68_ARAVE</name>
<dbReference type="InterPro" id="IPR035914">
    <property type="entry name" value="Sperma_CUB_dom_sf"/>
</dbReference>
<dbReference type="PROSITE" id="PS01180">
    <property type="entry name" value="CUB"/>
    <property type="match status" value="1"/>
</dbReference>
<dbReference type="Proteomes" id="UP000499080">
    <property type="component" value="Unassembled WGS sequence"/>
</dbReference>
<dbReference type="Gene3D" id="2.60.120.290">
    <property type="entry name" value="Spermadhesin, CUB domain"/>
    <property type="match status" value="2"/>
</dbReference>
<evidence type="ECO:0000256" key="3">
    <source>
        <dbReference type="SAM" id="MobiDB-lite"/>
    </source>
</evidence>
<organism evidence="5 6">
    <name type="scientific">Araneus ventricosus</name>
    <name type="common">Orbweaver spider</name>
    <name type="synonym">Epeira ventricosa</name>
    <dbReference type="NCBI Taxonomy" id="182803"/>
    <lineage>
        <taxon>Eukaryota</taxon>
        <taxon>Metazoa</taxon>
        <taxon>Ecdysozoa</taxon>
        <taxon>Arthropoda</taxon>
        <taxon>Chelicerata</taxon>
        <taxon>Arachnida</taxon>
        <taxon>Araneae</taxon>
        <taxon>Araneomorphae</taxon>
        <taxon>Entelegynae</taxon>
        <taxon>Araneoidea</taxon>
        <taxon>Araneidae</taxon>
        <taxon>Araneus</taxon>
    </lineage>
</organism>
<reference evidence="5 6" key="1">
    <citation type="journal article" date="2019" name="Sci. Rep.">
        <title>Orb-weaving spider Araneus ventricosus genome elucidates the spidroin gene catalogue.</title>
        <authorList>
            <person name="Kono N."/>
            <person name="Nakamura H."/>
            <person name="Ohtoshi R."/>
            <person name="Moran D.A.P."/>
            <person name="Shinohara A."/>
            <person name="Yoshida Y."/>
            <person name="Fujiwara M."/>
            <person name="Mori M."/>
            <person name="Tomita M."/>
            <person name="Arakawa K."/>
        </authorList>
    </citation>
    <scope>NUCLEOTIDE SEQUENCE [LARGE SCALE GENOMIC DNA]</scope>
</reference>
<evidence type="ECO:0000256" key="1">
    <source>
        <dbReference type="ARBA" id="ARBA00023157"/>
    </source>
</evidence>
<dbReference type="EMBL" id="BGPR01007292">
    <property type="protein sequence ID" value="GBN25807.1"/>
    <property type="molecule type" value="Genomic_DNA"/>
</dbReference>
<comment type="caution">
    <text evidence="2">Lacks conserved residue(s) required for the propagation of feature annotation.</text>
</comment>
<evidence type="ECO:0000256" key="2">
    <source>
        <dbReference type="PROSITE-ProRule" id="PRU00059"/>
    </source>
</evidence>
<dbReference type="InterPro" id="IPR058698">
    <property type="entry name" value="CUB_metazoa"/>
</dbReference>
<feature type="domain" description="CUB" evidence="4">
    <location>
        <begin position="180"/>
        <end position="298"/>
    </location>
</feature>
<dbReference type="AlphaFoldDB" id="A0A4Y2MJ68"/>
<dbReference type="InterPro" id="IPR000859">
    <property type="entry name" value="CUB_dom"/>
</dbReference>
<dbReference type="SUPFAM" id="SSF49854">
    <property type="entry name" value="Spermadhesin, CUB domain"/>
    <property type="match status" value="1"/>
</dbReference>
<gene>
    <name evidence="5" type="ORF">AVEN_79376_1</name>
</gene>
<dbReference type="OrthoDB" id="2105077at2759"/>
<dbReference type="Pfam" id="PF00431">
    <property type="entry name" value="CUB"/>
    <property type="match status" value="1"/>
</dbReference>
<proteinExistence type="predicted"/>
<comment type="caution">
    <text evidence="5">The sequence shown here is derived from an EMBL/GenBank/DDBJ whole genome shotgun (WGS) entry which is preliminary data.</text>
</comment>
<evidence type="ECO:0000313" key="5">
    <source>
        <dbReference type="EMBL" id="GBN25807.1"/>
    </source>
</evidence>
<evidence type="ECO:0000259" key="4">
    <source>
        <dbReference type="PROSITE" id="PS01180"/>
    </source>
</evidence>
<keyword evidence="6" id="KW-1185">Reference proteome</keyword>
<feature type="compositionally biased region" description="Basic and acidic residues" evidence="3">
    <location>
        <begin position="27"/>
        <end position="41"/>
    </location>
</feature>
<protein>
    <recommendedName>
        <fullName evidence="4">CUB domain-containing protein</fullName>
    </recommendedName>
</protein>
<feature type="compositionally biased region" description="Basic residues" evidence="3">
    <location>
        <begin position="16"/>
        <end position="26"/>
    </location>
</feature>
<dbReference type="PANTHER" id="PTHR33236">
    <property type="entry name" value="INTRAFLAGELLAR TRANSPORT PROTEIN 122 FAMILY PROTEIN-RELATED"/>
    <property type="match status" value="1"/>
</dbReference>
<sequence length="453" mass="50508">MTTSHKHGRVSTTTKHPNKRRKRMKWEKKIGVDPPHGEKSNIRNSFPLENSVNSSSVTILAQGWMANTTGGHHTAGGILPDPDWGAMTVMINRMWRHLSVWGFLILGFLLSLGKVEGQNRPANLGDLITIIRYQNSPCKGISGDEGTCLSDANDCERRKGTNIGTCARGLSTCCLSKFTCGDITSQNETVFVNRNYPNQENGTDTCQVTIEKQDNVCQLRLDFHEFFLTDPDEMGLCTTDSFMVRTTVGERLPILCGENKGQHLYVDMGRGSGNPVVLSVVSNGDKMARKWKIKISMIECGSLNMAPAGCLQYFRNPSDVVRSFNYGPRLENQVRYLSNLRYTSCVRVEENFCSIKWETDTPGAFSWGQPWDGGASGSICNEDDFVGIDQGSEDGMGPGEDRFCGTKLHDRDMLISRSKPFMLRVKSNHDAFQNGKNSQYGFSLRYTQLPCMI</sequence>
<keyword evidence="1" id="KW-1015">Disulfide bond</keyword>
<dbReference type="PANTHER" id="PTHR33236:SF5">
    <property type="entry name" value="CUB DOMAIN-CONTAINING PROTEIN"/>
    <property type="match status" value="1"/>
</dbReference>